<evidence type="ECO:0000313" key="4">
    <source>
        <dbReference type="EMBL" id="MFD2542535.1"/>
    </source>
</evidence>
<evidence type="ECO:0000256" key="1">
    <source>
        <dbReference type="SAM" id="MobiDB-lite"/>
    </source>
</evidence>
<keyword evidence="2" id="KW-0812">Transmembrane</keyword>
<feature type="transmembrane region" description="Helical" evidence="2">
    <location>
        <begin position="34"/>
        <end position="51"/>
    </location>
</feature>
<keyword evidence="5" id="KW-1185">Reference proteome</keyword>
<evidence type="ECO:0000313" key="5">
    <source>
        <dbReference type="Proteomes" id="UP001597467"/>
    </source>
</evidence>
<dbReference type="Pfam" id="PF03544">
    <property type="entry name" value="TonB_C"/>
    <property type="match status" value="1"/>
</dbReference>
<comment type="caution">
    <text evidence="4">The sequence shown here is derived from an EMBL/GenBank/DDBJ whole genome shotgun (WGS) entry which is preliminary data.</text>
</comment>
<accession>A0ABW5K2T1</accession>
<feature type="region of interest" description="Disordered" evidence="1">
    <location>
        <begin position="1"/>
        <end position="24"/>
    </location>
</feature>
<dbReference type="EMBL" id="JBHULM010000011">
    <property type="protein sequence ID" value="MFD2542535.1"/>
    <property type="molecule type" value="Genomic_DNA"/>
</dbReference>
<evidence type="ECO:0000256" key="2">
    <source>
        <dbReference type="SAM" id="Phobius"/>
    </source>
</evidence>
<proteinExistence type="predicted"/>
<keyword evidence="2" id="KW-0472">Membrane</keyword>
<keyword evidence="2" id="KW-1133">Transmembrane helix</keyword>
<feature type="domain" description="TonB C-terminal" evidence="3">
    <location>
        <begin position="192"/>
        <end position="259"/>
    </location>
</feature>
<dbReference type="InterPro" id="IPR037682">
    <property type="entry name" value="TonB_C"/>
</dbReference>
<dbReference type="Proteomes" id="UP001597467">
    <property type="component" value="Unassembled WGS sequence"/>
</dbReference>
<dbReference type="Gene3D" id="3.30.1150.10">
    <property type="match status" value="1"/>
</dbReference>
<protein>
    <submittedName>
        <fullName evidence="4">Energy transducer TonB</fullName>
    </submittedName>
</protein>
<name>A0ABW5K2T1_9FLAO</name>
<dbReference type="SUPFAM" id="SSF74653">
    <property type="entry name" value="TolA/TonB C-terminal domain"/>
    <property type="match status" value="1"/>
</dbReference>
<sequence length="262" mass="29800">MRNQMKSRDLNGQKEENVKKSQKHDANLQKNTTIYFQVGLIVCLLFSYVLLEMEFASKNYVIEFTDYIEEPTDYVPEKFKIYKEEKIASVKKKKPTVFTNPVVSDDDSDTIETSEIITEPLTTNTLPTELDFSDLLEEPEEQVILSVDFVEVVPVFPGCENATNNAERKACMSKRIAKHIQKYFDTDIANDLGLSGRQRINVGFKINSNGEITEVTAISKHKALKLEAEEVIGKLPKMKPGKQHNKNVSVVYSQPIIFNAQN</sequence>
<gene>
    <name evidence="4" type="ORF">ACFSSB_09415</name>
</gene>
<reference evidence="5" key="1">
    <citation type="journal article" date="2019" name="Int. J. Syst. Evol. Microbiol.">
        <title>The Global Catalogue of Microorganisms (GCM) 10K type strain sequencing project: providing services to taxonomists for standard genome sequencing and annotation.</title>
        <authorList>
            <consortium name="The Broad Institute Genomics Platform"/>
            <consortium name="The Broad Institute Genome Sequencing Center for Infectious Disease"/>
            <person name="Wu L."/>
            <person name="Ma J."/>
        </authorList>
    </citation>
    <scope>NUCLEOTIDE SEQUENCE [LARGE SCALE GENOMIC DNA]</scope>
    <source>
        <strain evidence="5">KCTC 42808</strain>
    </source>
</reference>
<evidence type="ECO:0000259" key="3">
    <source>
        <dbReference type="Pfam" id="PF03544"/>
    </source>
</evidence>
<organism evidence="4 5">
    <name type="scientific">Lacinutrix gracilariae</name>
    <dbReference type="NCBI Taxonomy" id="1747198"/>
    <lineage>
        <taxon>Bacteria</taxon>
        <taxon>Pseudomonadati</taxon>
        <taxon>Bacteroidota</taxon>
        <taxon>Flavobacteriia</taxon>
        <taxon>Flavobacteriales</taxon>
        <taxon>Flavobacteriaceae</taxon>
        <taxon>Lacinutrix</taxon>
    </lineage>
</organism>
<dbReference type="RefSeq" id="WP_379903515.1">
    <property type="nucleotide sequence ID" value="NZ_JBHULM010000011.1"/>
</dbReference>